<keyword evidence="1" id="KW-0479">Metal-binding</keyword>
<dbReference type="GO" id="GO:0016854">
    <property type="term" value="F:racemase and epimerase activity"/>
    <property type="evidence" value="ECO:0007669"/>
    <property type="project" value="UniProtKB-ARBA"/>
</dbReference>
<dbReference type="InterPro" id="IPR029065">
    <property type="entry name" value="Enolase_C-like"/>
</dbReference>
<dbReference type="PROSITE" id="PS00909">
    <property type="entry name" value="MR_MLE_2"/>
    <property type="match status" value="1"/>
</dbReference>
<accession>A0A2Z4G6W5</accession>
<evidence type="ECO:0000313" key="4">
    <source>
        <dbReference type="Proteomes" id="UP000249873"/>
    </source>
</evidence>
<dbReference type="GO" id="GO:0009063">
    <property type="term" value="P:amino acid catabolic process"/>
    <property type="evidence" value="ECO:0007669"/>
    <property type="project" value="InterPro"/>
</dbReference>
<feature type="domain" description="Mandelate racemase/muconate lactonizing enzyme C-terminal" evidence="2">
    <location>
        <begin position="141"/>
        <end position="239"/>
    </location>
</feature>
<dbReference type="RefSeq" id="WP_111369999.1">
    <property type="nucleotide sequence ID" value="NZ_CP029480.1"/>
</dbReference>
<dbReference type="PANTHER" id="PTHR48073:SF2">
    <property type="entry name" value="O-SUCCINYLBENZOATE SYNTHASE"/>
    <property type="match status" value="1"/>
</dbReference>
<evidence type="ECO:0000313" key="3">
    <source>
        <dbReference type="EMBL" id="AWV96897.1"/>
    </source>
</evidence>
<dbReference type="SFLD" id="SFLDS00001">
    <property type="entry name" value="Enolase"/>
    <property type="match status" value="1"/>
</dbReference>
<dbReference type="OrthoDB" id="9766759at2"/>
<dbReference type="EMBL" id="CP029480">
    <property type="protein sequence ID" value="AWV96897.1"/>
    <property type="molecule type" value="Genomic_DNA"/>
</dbReference>
<name>A0A2Z4G6W5_9BACT</name>
<dbReference type="Gene3D" id="3.20.20.120">
    <property type="entry name" value="Enolase-like C-terminal domain"/>
    <property type="match status" value="1"/>
</dbReference>
<dbReference type="Proteomes" id="UP000249873">
    <property type="component" value="Chromosome"/>
</dbReference>
<dbReference type="InterPro" id="IPR013342">
    <property type="entry name" value="Mandelate_racemase_C"/>
</dbReference>
<dbReference type="Pfam" id="PF13378">
    <property type="entry name" value="MR_MLE_C"/>
    <property type="match status" value="1"/>
</dbReference>
<dbReference type="GO" id="GO:0046872">
    <property type="term" value="F:metal ion binding"/>
    <property type="evidence" value="ECO:0007669"/>
    <property type="project" value="UniProtKB-KW"/>
</dbReference>
<dbReference type="SFLD" id="SFLDG00180">
    <property type="entry name" value="muconate_cycloisomerase"/>
    <property type="match status" value="1"/>
</dbReference>
<dbReference type="InterPro" id="IPR036849">
    <property type="entry name" value="Enolase-like_C_sf"/>
</dbReference>
<dbReference type="AlphaFoldDB" id="A0A2Z4G6W5"/>
<reference evidence="3 4" key="1">
    <citation type="submission" date="2018-05" db="EMBL/GenBank/DDBJ databases">
        <title>Complete genome sequence of Arcticibacterium luteifluviistationis SM1504T, a cytophagaceae bacterium isolated from Arctic surface seawater.</title>
        <authorList>
            <person name="Li Y."/>
            <person name="Qin Q.-L."/>
        </authorList>
    </citation>
    <scope>NUCLEOTIDE SEQUENCE [LARGE SCALE GENOMIC DNA]</scope>
    <source>
        <strain evidence="3 4">SM1504</strain>
    </source>
</reference>
<dbReference type="InterPro" id="IPR029017">
    <property type="entry name" value="Enolase-like_N"/>
</dbReference>
<keyword evidence="4" id="KW-1185">Reference proteome</keyword>
<sequence length="361" mass="40303">MPLQASYCKHTLNFKFDAGTSRGILKTKDSYYIKLHDSQTPETFGIGEAAPLKGLSIDYKPEFEPFIQVFLEKFNAEGLEIADIQAALSLEMFLAWPSIRFAFEMALLDLQNGGKRIYFDNDFTNKKDAIDINGLIWMGDETFMSRQIIEKLKGGFRTLKMKIGAIDFDTEYKLLQSIRSNFPADELTLRVDANGAFTLEEATGVLKELKKLDIHSIEQPIKAHQWENMAKLCQETPVPIALDEELIGINGSEQVKLLKAIKPQFLIFKPTLLGGFAATDNWIALAKERNIDWWITSALEANIGLSAICQYTYSKNNLLPQGLGTGSLFENNIPSPLDVFQGAISLGGGDKWDLSGLVFGN</sequence>
<proteinExistence type="predicted"/>
<dbReference type="SUPFAM" id="SSF51604">
    <property type="entry name" value="Enolase C-terminal domain-like"/>
    <property type="match status" value="1"/>
</dbReference>
<dbReference type="KEGG" id="als:DJ013_01355"/>
<protein>
    <submittedName>
        <fullName evidence="3">O-succinylbenzoate synthase</fullName>
    </submittedName>
</protein>
<dbReference type="CDD" id="cd03320">
    <property type="entry name" value="OSBS"/>
    <property type="match status" value="1"/>
</dbReference>
<dbReference type="InterPro" id="IPR018110">
    <property type="entry name" value="Mandel_Rmase/mucon_lact_enz_CS"/>
</dbReference>
<dbReference type="SFLD" id="SFLDF00009">
    <property type="entry name" value="o-succinylbenzoate_synthase"/>
    <property type="match status" value="1"/>
</dbReference>
<dbReference type="Gene3D" id="3.30.390.10">
    <property type="entry name" value="Enolase-like, N-terminal domain"/>
    <property type="match status" value="1"/>
</dbReference>
<evidence type="ECO:0000256" key="1">
    <source>
        <dbReference type="ARBA" id="ARBA00022723"/>
    </source>
</evidence>
<organism evidence="3 4">
    <name type="scientific">Arcticibacterium luteifluviistationis</name>
    <dbReference type="NCBI Taxonomy" id="1784714"/>
    <lineage>
        <taxon>Bacteria</taxon>
        <taxon>Pseudomonadati</taxon>
        <taxon>Bacteroidota</taxon>
        <taxon>Cytophagia</taxon>
        <taxon>Cytophagales</taxon>
        <taxon>Leadbetterellaceae</taxon>
        <taxon>Arcticibacterium</taxon>
    </lineage>
</organism>
<dbReference type="PANTHER" id="PTHR48073">
    <property type="entry name" value="O-SUCCINYLBENZOATE SYNTHASE-RELATED"/>
    <property type="match status" value="1"/>
</dbReference>
<dbReference type="SMART" id="SM00922">
    <property type="entry name" value="MR_MLE"/>
    <property type="match status" value="1"/>
</dbReference>
<gene>
    <name evidence="3" type="ORF">DJ013_01355</name>
</gene>
<dbReference type="SUPFAM" id="SSF54826">
    <property type="entry name" value="Enolase N-terminal domain-like"/>
    <property type="match status" value="1"/>
</dbReference>
<evidence type="ECO:0000259" key="2">
    <source>
        <dbReference type="SMART" id="SM00922"/>
    </source>
</evidence>